<proteinExistence type="predicted"/>
<accession>A0A382NPM2</accession>
<name>A0A382NPM2_9ZZZZ</name>
<feature type="non-terminal residue" evidence="1">
    <location>
        <position position="58"/>
    </location>
</feature>
<dbReference type="EMBL" id="UINC01101549">
    <property type="protein sequence ID" value="SVC62438.1"/>
    <property type="molecule type" value="Genomic_DNA"/>
</dbReference>
<dbReference type="AlphaFoldDB" id="A0A382NPM2"/>
<reference evidence="1" key="1">
    <citation type="submission" date="2018-05" db="EMBL/GenBank/DDBJ databases">
        <authorList>
            <person name="Lanie J.A."/>
            <person name="Ng W.-L."/>
            <person name="Kazmierczak K.M."/>
            <person name="Andrzejewski T.M."/>
            <person name="Davidsen T.M."/>
            <person name="Wayne K.J."/>
            <person name="Tettelin H."/>
            <person name="Glass J.I."/>
            <person name="Rusch D."/>
            <person name="Podicherti R."/>
            <person name="Tsui H.-C.T."/>
            <person name="Winkler M.E."/>
        </authorList>
    </citation>
    <scope>NUCLEOTIDE SEQUENCE</scope>
</reference>
<organism evidence="1">
    <name type="scientific">marine metagenome</name>
    <dbReference type="NCBI Taxonomy" id="408172"/>
    <lineage>
        <taxon>unclassified sequences</taxon>
        <taxon>metagenomes</taxon>
        <taxon>ecological metagenomes</taxon>
    </lineage>
</organism>
<dbReference type="Gene3D" id="1.10.287.610">
    <property type="entry name" value="Helix hairpin bin"/>
    <property type="match status" value="1"/>
</dbReference>
<sequence>MIEDQVRILRDELHYHEHKYYVDNQPEISDIEFDILMKELEKLEKENPSLITPNSPTQ</sequence>
<evidence type="ECO:0000313" key="1">
    <source>
        <dbReference type="EMBL" id="SVC62438.1"/>
    </source>
</evidence>
<gene>
    <name evidence="1" type="ORF">METZ01_LOCUS315292</name>
</gene>
<dbReference type="SUPFAM" id="SSF56091">
    <property type="entry name" value="DNA ligase/mRNA capping enzyme, catalytic domain"/>
    <property type="match status" value="1"/>
</dbReference>
<protein>
    <submittedName>
        <fullName evidence="1">Uncharacterized protein</fullName>
    </submittedName>
</protein>